<feature type="signal peptide" evidence="1">
    <location>
        <begin position="1"/>
        <end position="23"/>
    </location>
</feature>
<keyword evidence="1" id="KW-0732">Signal</keyword>
<protein>
    <recommendedName>
        <fullName evidence="4">Tetratricopeptide repeat protein</fullName>
    </recommendedName>
</protein>
<reference evidence="2" key="2">
    <citation type="journal article" date="2021" name="PeerJ">
        <title>Extensive microbial diversity within the chicken gut microbiome revealed by metagenomics and culture.</title>
        <authorList>
            <person name="Gilroy R."/>
            <person name="Ravi A."/>
            <person name="Getino M."/>
            <person name="Pursley I."/>
            <person name="Horton D.L."/>
            <person name="Alikhan N.F."/>
            <person name="Baker D."/>
            <person name="Gharbi K."/>
            <person name="Hall N."/>
            <person name="Watson M."/>
            <person name="Adriaenssens E.M."/>
            <person name="Foster-Nyarko E."/>
            <person name="Jarju S."/>
            <person name="Secka A."/>
            <person name="Antonio M."/>
            <person name="Oren A."/>
            <person name="Chaudhuri R.R."/>
            <person name="La Ragione R."/>
            <person name="Hildebrand F."/>
            <person name="Pallen M.J."/>
        </authorList>
    </citation>
    <scope>NUCLEOTIDE SEQUENCE</scope>
    <source>
        <strain evidence="2">B2-22910</strain>
    </source>
</reference>
<evidence type="ECO:0000313" key="2">
    <source>
        <dbReference type="EMBL" id="MBO8470938.1"/>
    </source>
</evidence>
<dbReference type="InterPro" id="IPR045921">
    <property type="entry name" value="DUF6340"/>
</dbReference>
<comment type="caution">
    <text evidence="2">The sequence shown here is derived from an EMBL/GenBank/DDBJ whole genome shotgun (WGS) entry which is preliminary data.</text>
</comment>
<organism evidence="2 3">
    <name type="scientific">Candidatus Cryptobacteroides faecavium</name>
    <dbReference type="NCBI Taxonomy" id="2840762"/>
    <lineage>
        <taxon>Bacteria</taxon>
        <taxon>Pseudomonadati</taxon>
        <taxon>Bacteroidota</taxon>
        <taxon>Bacteroidia</taxon>
        <taxon>Bacteroidales</taxon>
        <taxon>Candidatus Cryptobacteroides</taxon>
    </lineage>
</organism>
<name>A0A9D9IFS5_9BACT</name>
<sequence length="312" mass="34551">MKRFKFFYTALLLSIVSCGPLSYTMDVEMRKASISGLDLSRKTFSVVYVDNGNAADSLFAASMSEGFAQKLESEYFDGNRVIGIYRIDSLPGAVYSDRDTLLNILMDVDSDVVFMMESPWLGDGVASAPVKVMTGGKIAPDSTYISEVSVPFSVRIDVYDSMNQADSVFSFSGRSTVRPVAYTDGQDSSGILVNKGLAAIGEPARNIGSRLADSFVSTWESESYTLIYYESSAWIDAASSAVEYKWTEAIDRWITLLDTSNLQRRSCAEYNIALACYMMGEYDLALEWLDRSDKDCPISLSGSLRQRINTRK</sequence>
<dbReference type="Proteomes" id="UP000823603">
    <property type="component" value="Unassembled WGS sequence"/>
</dbReference>
<dbReference type="PROSITE" id="PS51257">
    <property type="entry name" value="PROKAR_LIPOPROTEIN"/>
    <property type="match status" value="1"/>
</dbReference>
<feature type="chain" id="PRO_5039621974" description="Tetratricopeptide repeat protein" evidence="1">
    <location>
        <begin position="24"/>
        <end position="312"/>
    </location>
</feature>
<dbReference type="AlphaFoldDB" id="A0A9D9IFS5"/>
<proteinExistence type="predicted"/>
<dbReference type="EMBL" id="JADIMB010000058">
    <property type="protein sequence ID" value="MBO8470938.1"/>
    <property type="molecule type" value="Genomic_DNA"/>
</dbReference>
<evidence type="ECO:0008006" key="4">
    <source>
        <dbReference type="Google" id="ProtNLM"/>
    </source>
</evidence>
<gene>
    <name evidence="2" type="ORF">IAB82_03975</name>
</gene>
<evidence type="ECO:0000313" key="3">
    <source>
        <dbReference type="Proteomes" id="UP000823603"/>
    </source>
</evidence>
<dbReference type="Pfam" id="PF19867">
    <property type="entry name" value="DUF6340"/>
    <property type="match status" value="1"/>
</dbReference>
<reference evidence="2" key="1">
    <citation type="submission" date="2020-10" db="EMBL/GenBank/DDBJ databases">
        <authorList>
            <person name="Gilroy R."/>
        </authorList>
    </citation>
    <scope>NUCLEOTIDE SEQUENCE</scope>
    <source>
        <strain evidence="2">B2-22910</strain>
    </source>
</reference>
<accession>A0A9D9IFS5</accession>
<evidence type="ECO:0000256" key="1">
    <source>
        <dbReference type="SAM" id="SignalP"/>
    </source>
</evidence>